<keyword evidence="1" id="KW-0812">Transmembrane</keyword>
<dbReference type="InterPro" id="IPR036259">
    <property type="entry name" value="MFS_trans_sf"/>
</dbReference>
<name>A0ABD5WVF5_9EURY</name>
<keyword evidence="1" id="KW-0472">Membrane</keyword>
<feature type="transmembrane region" description="Helical" evidence="1">
    <location>
        <begin position="25"/>
        <end position="48"/>
    </location>
</feature>
<sequence length="399" mass="41660">MTTAVLRYYLYKATRAVELYRPVMYLYFVSVGLSFTQIAVLEAAYNVTTVVAEVPTGYLGDRLGRRASLVVGTGVIAATLAGIAFATTFPALLALYVLWSVGYAFRSGTEDAWLYDSLVGDGDFAAVRGRGESVALAVGVGGAVVGGWLAGLDLTLPFLVAAVVTAVGALVLLTVDDPDDDGESFDPLTPRRALDAVRAALEDPRLRSFLPYYYVLFSAVTYLVFIFLQPRIEAVAAAGGAGATVVGLAGGVEPFLGWYYAGISLVGALLTGRAGWLRDTVGIRTWFLAVPFVVAALLVGQWAVPLLAFPAFLLVRGLAEATSVFAANYVNDRIASLGRATTLSALAMVSGLTVVPFQLAGGSLSDRFSPGLALGVAGVVLAVGAVAVLAWRAPVARAT</sequence>
<gene>
    <name evidence="3" type="ORF">ACFQKD_03160</name>
</gene>
<feature type="transmembrane region" description="Helical" evidence="1">
    <location>
        <begin position="158"/>
        <end position="175"/>
    </location>
</feature>
<dbReference type="SUPFAM" id="SSF103473">
    <property type="entry name" value="MFS general substrate transporter"/>
    <property type="match status" value="1"/>
</dbReference>
<keyword evidence="4" id="KW-1185">Reference proteome</keyword>
<feature type="transmembrane region" description="Helical" evidence="1">
    <location>
        <begin position="235"/>
        <end position="252"/>
    </location>
</feature>
<reference evidence="3 4" key="1">
    <citation type="journal article" date="2019" name="Int. J. Syst. Evol. Microbiol.">
        <title>The Global Catalogue of Microorganisms (GCM) 10K type strain sequencing project: providing services to taxonomists for standard genome sequencing and annotation.</title>
        <authorList>
            <consortium name="The Broad Institute Genomics Platform"/>
            <consortium name="The Broad Institute Genome Sequencing Center for Infectious Disease"/>
            <person name="Wu L."/>
            <person name="Ma J."/>
        </authorList>
    </citation>
    <scope>NUCLEOTIDE SEQUENCE [LARGE SCALE GENOMIC DNA]</scope>
    <source>
        <strain evidence="3 4">DT55</strain>
    </source>
</reference>
<comment type="caution">
    <text evidence="3">The sequence shown here is derived from an EMBL/GenBank/DDBJ whole genome shotgun (WGS) entry which is preliminary data.</text>
</comment>
<feature type="transmembrane region" description="Helical" evidence="1">
    <location>
        <begin position="342"/>
        <end position="360"/>
    </location>
</feature>
<dbReference type="InterPro" id="IPR020846">
    <property type="entry name" value="MFS_dom"/>
</dbReference>
<proteinExistence type="predicted"/>
<evidence type="ECO:0000313" key="3">
    <source>
        <dbReference type="EMBL" id="MFC7096292.1"/>
    </source>
</evidence>
<dbReference type="Pfam" id="PF07690">
    <property type="entry name" value="MFS_1"/>
    <property type="match status" value="1"/>
</dbReference>
<feature type="domain" description="Major facilitator superfamily (MFS) profile" evidence="2">
    <location>
        <begin position="1"/>
        <end position="396"/>
    </location>
</feature>
<evidence type="ECO:0000259" key="2">
    <source>
        <dbReference type="PROSITE" id="PS50850"/>
    </source>
</evidence>
<dbReference type="AlphaFoldDB" id="A0ABD5WVF5"/>
<feature type="transmembrane region" description="Helical" evidence="1">
    <location>
        <begin position="258"/>
        <end position="276"/>
    </location>
</feature>
<dbReference type="Gene3D" id="1.20.1250.20">
    <property type="entry name" value="MFS general substrate transporter like domains"/>
    <property type="match status" value="1"/>
</dbReference>
<dbReference type="Proteomes" id="UP001596388">
    <property type="component" value="Unassembled WGS sequence"/>
</dbReference>
<dbReference type="PANTHER" id="PTHR23530">
    <property type="entry name" value="TRANSPORT PROTEIN-RELATED"/>
    <property type="match status" value="1"/>
</dbReference>
<evidence type="ECO:0000256" key="1">
    <source>
        <dbReference type="SAM" id="Phobius"/>
    </source>
</evidence>
<dbReference type="PROSITE" id="PS50850">
    <property type="entry name" value="MFS"/>
    <property type="match status" value="1"/>
</dbReference>
<protein>
    <submittedName>
        <fullName evidence="3">MFS transporter</fullName>
    </submittedName>
</protein>
<dbReference type="InterPro" id="IPR011701">
    <property type="entry name" value="MFS"/>
</dbReference>
<feature type="transmembrane region" description="Helical" evidence="1">
    <location>
        <begin position="372"/>
        <end position="391"/>
    </location>
</feature>
<dbReference type="InterPro" id="IPR053160">
    <property type="entry name" value="MFS_DHA3_Transporter"/>
</dbReference>
<feature type="transmembrane region" description="Helical" evidence="1">
    <location>
        <begin position="69"/>
        <end position="99"/>
    </location>
</feature>
<dbReference type="RefSeq" id="WP_276239234.1">
    <property type="nucleotide sequence ID" value="NZ_CP119989.1"/>
</dbReference>
<dbReference type="GeneID" id="79269821"/>
<feature type="transmembrane region" description="Helical" evidence="1">
    <location>
        <begin position="211"/>
        <end position="228"/>
    </location>
</feature>
<evidence type="ECO:0000313" key="4">
    <source>
        <dbReference type="Proteomes" id="UP001596388"/>
    </source>
</evidence>
<feature type="transmembrane region" description="Helical" evidence="1">
    <location>
        <begin position="283"/>
        <end position="303"/>
    </location>
</feature>
<accession>A0ABD5WVF5</accession>
<keyword evidence="1" id="KW-1133">Transmembrane helix</keyword>
<organism evidence="3 4">
    <name type="scientific">Halobaculum marinum</name>
    <dbReference type="NCBI Taxonomy" id="3031996"/>
    <lineage>
        <taxon>Archaea</taxon>
        <taxon>Methanobacteriati</taxon>
        <taxon>Methanobacteriota</taxon>
        <taxon>Stenosarchaea group</taxon>
        <taxon>Halobacteria</taxon>
        <taxon>Halobacteriales</taxon>
        <taxon>Haloferacaceae</taxon>
        <taxon>Halobaculum</taxon>
    </lineage>
</organism>
<dbReference type="PANTHER" id="PTHR23530:SF1">
    <property type="entry name" value="PERMEASE, MAJOR FACILITATOR SUPERFAMILY-RELATED"/>
    <property type="match status" value="1"/>
</dbReference>
<dbReference type="EMBL" id="JBHTAG010000002">
    <property type="protein sequence ID" value="MFC7096292.1"/>
    <property type="molecule type" value="Genomic_DNA"/>
</dbReference>
<feature type="transmembrane region" description="Helical" evidence="1">
    <location>
        <begin position="133"/>
        <end position="151"/>
    </location>
</feature>